<dbReference type="Gene3D" id="3.30.200.20">
    <property type="entry name" value="Phosphorylase Kinase, domain 1"/>
    <property type="match status" value="2"/>
</dbReference>
<dbReference type="EMBL" id="JAGKQQ010000002">
    <property type="protein sequence ID" value="MBP3960528.1"/>
    <property type="molecule type" value="Genomic_DNA"/>
</dbReference>
<dbReference type="CDD" id="cd14014">
    <property type="entry name" value="STKc_PknB_like"/>
    <property type="match status" value="2"/>
</dbReference>
<evidence type="ECO:0000256" key="6">
    <source>
        <dbReference type="SAM" id="MobiDB-lite"/>
    </source>
</evidence>
<feature type="binding site" evidence="5">
    <location>
        <position position="55"/>
    </location>
    <ligand>
        <name>ATP</name>
        <dbReference type="ChEBI" id="CHEBI:30616"/>
    </ligand>
</feature>
<dbReference type="PROSITE" id="PS00108">
    <property type="entry name" value="PROTEIN_KINASE_ST"/>
    <property type="match status" value="1"/>
</dbReference>
<keyword evidence="1" id="KW-0808">Transferase</keyword>
<evidence type="ECO:0000256" key="3">
    <source>
        <dbReference type="ARBA" id="ARBA00022777"/>
    </source>
</evidence>
<keyword evidence="4 5" id="KW-0067">ATP-binding</keyword>
<keyword evidence="9" id="KW-1185">Reference proteome</keyword>
<accession>A0ABS5C3R0</accession>
<protein>
    <submittedName>
        <fullName evidence="8">Serine/threonine protein kinase</fullName>
    </submittedName>
</protein>
<evidence type="ECO:0000256" key="5">
    <source>
        <dbReference type="PROSITE-ProRule" id="PRU10141"/>
    </source>
</evidence>
<evidence type="ECO:0000313" key="8">
    <source>
        <dbReference type="EMBL" id="MBP3960528.1"/>
    </source>
</evidence>
<dbReference type="InterPro" id="IPR017441">
    <property type="entry name" value="Protein_kinase_ATP_BS"/>
</dbReference>
<dbReference type="InterPro" id="IPR008271">
    <property type="entry name" value="Ser/Thr_kinase_AS"/>
</dbReference>
<dbReference type="RefSeq" id="WP_210662665.1">
    <property type="nucleotide sequence ID" value="NZ_JAGKQQ010000002.1"/>
</dbReference>
<evidence type="ECO:0000256" key="1">
    <source>
        <dbReference type="ARBA" id="ARBA00022679"/>
    </source>
</evidence>
<proteinExistence type="predicted"/>
<dbReference type="PROSITE" id="PS00107">
    <property type="entry name" value="PROTEIN_KINASE_ATP"/>
    <property type="match status" value="1"/>
</dbReference>
<dbReference type="Proteomes" id="UP000676565">
    <property type="component" value="Unassembled WGS sequence"/>
</dbReference>
<dbReference type="Pfam" id="PF00069">
    <property type="entry name" value="Pkinase"/>
    <property type="match status" value="2"/>
</dbReference>
<dbReference type="SMART" id="SM00220">
    <property type="entry name" value="S_TKc"/>
    <property type="match status" value="2"/>
</dbReference>
<evidence type="ECO:0000256" key="2">
    <source>
        <dbReference type="ARBA" id="ARBA00022741"/>
    </source>
</evidence>
<dbReference type="GO" id="GO:0004674">
    <property type="term" value="F:protein serine/threonine kinase activity"/>
    <property type="evidence" value="ECO:0007669"/>
    <property type="project" value="UniProtKB-KW"/>
</dbReference>
<evidence type="ECO:0000256" key="4">
    <source>
        <dbReference type="ARBA" id="ARBA00022840"/>
    </source>
</evidence>
<sequence>MTDPQPTGDWSAPTRAEPERPVVPGYEITGELGRGGMGVVYKARHEKHDRFVALKLLRDGALAGSKDRARFRTEAEAAARLRHPNVVAVHEVGTYSGLPYFAMELVDGGNLDQYLRGQPQAAPQAAELIHTLAAAIQHAHDFQVVHRDLKPGNILLSVERPAVEEPGSGIRDISTFRLSDLQPKVSDFGLAKRLDSDSTVLTQDGAVLGTASYMAPEQAAGRVREIGPAVDIYALGAVLYELLTGQPPFRGLTWNETVDQVLHDEPVAPSRLRADVPRELETICLKCLEKDPARRYATAEALADDLGRFLQGAPVVAVPVNEGERLARFAARDGFQIVGEIGRGPRSVVYRALFGPNKQPVALKVFAPGVCSREEWDARTARGGQQAAALSHPQVVLVHRTGWWDGAPFAVMDHVPHGNLGTVRGEKRYPLRDALHLVAQLTEIICYLHRQGVVHGNLKPTNVLLAADGIPRVADFQPTSGLNSALSFVDDQDGPGVAYLAPELLEPNAEARLHTDVYGLGAILYELLTNRPVASGSTAIETRDTIRAQEPAPPSNFNPEVTPGVEQVCMRCLRKDPWRRYPRAYDLLLRLRQLHDDPNTPIESLAIRRRQGRNDS</sequence>
<organism evidence="8 9">
    <name type="scientific">Gemmata palustris</name>
    <dbReference type="NCBI Taxonomy" id="2822762"/>
    <lineage>
        <taxon>Bacteria</taxon>
        <taxon>Pseudomonadati</taxon>
        <taxon>Planctomycetota</taxon>
        <taxon>Planctomycetia</taxon>
        <taxon>Gemmatales</taxon>
        <taxon>Gemmataceae</taxon>
        <taxon>Gemmata</taxon>
    </lineage>
</organism>
<feature type="domain" description="Protein kinase" evidence="7">
    <location>
        <begin position="26"/>
        <end position="310"/>
    </location>
</feature>
<name>A0ABS5C3R0_9BACT</name>
<evidence type="ECO:0000313" key="9">
    <source>
        <dbReference type="Proteomes" id="UP000676565"/>
    </source>
</evidence>
<keyword evidence="3 8" id="KW-0418">Kinase</keyword>
<feature type="domain" description="Protein kinase" evidence="7">
    <location>
        <begin position="335"/>
        <end position="594"/>
    </location>
</feature>
<feature type="region of interest" description="Disordered" evidence="6">
    <location>
        <begin position="1"/>
        <end position="20"/>
    </location>
</feature>
<dbReference type="PANTHER" id="PTHR43289">
    <property type="entry name" value="MITOGEN-ACTIVATED PROTEIN KINASE KINASE KINASE 20-RELATED"/>
    <property type="match status" value="1"/>
</dbReference>
<reference evidence="8 9" key="1">
    <citation type="submission" date="2021-04" db="EMBL/GenBank/DDBJ databases">
        <authorList>
            <person name="Ivanova A."/>
        </authorList>
    </citation>
    <scope>NUCLEOTIDE SEQUENCE [LARGE SCALE GENOMIC DNA]</scope>
    <source>
        <strain evidence="8 9">G18</strain>
    </source>
</reference>
<keyword evidence="2 5" id="KW-0547">Nucleotide-binding</keyword>
<dbReference type="PANTHER" id="PTHR43289:SF6">
    <property type="entry name" value="SERINE_THREONINE-PROTEIN KINASE NEKL-3"/>
    <property type="match status" value="1"/>
</dbReference>
<comment type="caution">
    <text evidence="8">The sequence shown here is derived from an EMBL/GenBank/DDBJ whole genome shotgun (WGS) entry which is preliminary data.</text>
</comment>
<dbReference type="Gene3D" id="1.10.510.10">
    <property type="entry name" value="Transferase(Phosphotransferase) domain 1"/>
    <property type="match status" value="2"/>
</dbReference>
<gene>
    <name evidence="8" type="ORF">J8F10_35335</name>
</gene>
<dbReference type="PROSITE" id="PS50011">
    <property type="entry name" value="PROTEIN_KINASE_DOM"/>
    <property type="match status" value="2"/>
</dbReference>
<dbReference type="SUPFAM" id="SSF56112">
    <property type="entry name" value="Protein kinase-like (PK-like)"/>
    <property type="match status" value="2"/>
</dbReference>
<dbReference type="InterPro" id="IPR011009">
    <property type="entry name" value="Kinase-like_dom_sf"/>
</dbReference>
<evidence type="ECO:0000259" key="7">
    <source>
        <dbReference type="PROSITE" id="PS50011"/>
    </source>
</evidence>
<dbReference type="InterPro" id="IPR000719">
    <property type="entry name" value="Prot_kinase_dom"/>
</dbReference>
<keyword evidence="8" id="KW-0723">Serine/threonine-protein kinase</keyword>